<accession>A0A2U3AIV1</accession>
<evidence type="ECO:0000313" key="3">
    <source>
        <dbReference type="Proteomes" id="UP000245938"/>
    </source>
</evidence>
<keyword evidence="1" id="KW-1133">Transmembrane helix</keyword>
<feature type="transmembrane region" description="Helical" evidence="1">
    <location>
        <begin position="47"/>
        <end position="64"/>
    </location>
</feature>
<evidence type="ECO:0000313" key="2">
    <source>
        <dbReference type="EMBL" id="PWI24460.1"/>
    </source>
</evidence>
<organism evidence="2 3">
    <name type="scientific">Kurthia sibirica</name>
    <dbReference type="NCBI Taxonomy" id="202750"/>
    <lineage>
        <taxon>Bacteria</taxon>
        <taxon>Bacillati</taxon>
        <taxon>Bacillota</taxon>
        <taxon>Bacilli</taxon>
        <taxon>Bacillales</taxon>
        <taxon>Caryophanaceae</taxon>
        <taxon>Kurthia</taxon>
    </lineage>
</organism>
<protein>
    <submittedName>
        <fullName evidence="2">Uncharacterized protein</fullName>
    </submittedName>
</protein>
<keyword evidence="3" id="KW-1185">Reference proteome</keyword>
<sequence length="65" mass="7394">MRILVIVLSLVIICTTLFSFIRALKNTPANKDRIMMIYMFLNPLDIFSLIFYVGVFGLIAGLLLL</sequence>
<dbReference type="EMBL" id="QFVR01000021">
    <property type="protein sequence ID" value="PWI24460.1"/>
    <property type="molecule type" value="Genomic_DNA"/>
</dbReference>
<gene>
    <name evidence="2" type="ORF">DEX24_13430</name>
</gene>
<keyword evidence="1" id="KW-0472">Membrane</keyword>
<name>A0A2U3AIV1_9BACL</name>
<keyword evidence="1" id="KW-0812">Transmembrane</keyword>
<dbReference type="AlphaFoldDB" id="A0A2U3AIV1"/>
<comment type="caution">
    <text evidence="2">The sequence shown here is derived from an EMBL/GenBank/DDBJ whole genome shotgun (WGS) entry which is preliminary data.</text>
</comment>
<evidence type="ECO:0000256" key="1">
    <source>
        <dbReference type="SAM" id="Phobius"/>
    </source>
</evidence>
<proteinExistence type="predicted"/>
<reference evidence="2 3" key="1">
    <citation type="submission" date="2018-05" db="EMBL/GenBank/DDBJ databases">
        <title>Kurthia sibirica genome sequence.</title>
        <authorList>
            <person name="Maclea K.S."/>
            <person name="Goen A.E."/>
        </authorList>
    </citation>
    <scope>NUCLEOTIDE SEQUENCE [LARGE SCALE GENOMIC DNA]</scope>
    <source>
        <strain evidence="2 3">ATCC 49154</strain>
    </source>
</reference>
<dbReference type="Proteomes" id="UP000245938">
    <property type="component" value="Unassembled WGS sequence"/>
</dbReference>